<dbReference type="InterPro" id="IPR012337">
    <property type="entry name" value="RNaseH-like_sf"/>
</dbReference>
<feature type="compositionally biased region" description="Basic and acidic residues" evidence="1">
    <location>
        <begin position="514"/>
        <end position="524"/>
    </location>
</feature>
<feature type="domain" description="DUF659" evidence="2">
    <location>
        <begin position="67"/>
        <end position="211"/>
    </location>
</feature>
<feature type="compositionally biased region" description="Acidic residues" evidence="1">
    <location>
        <begin position="525"/>
        <end position="565"/>
    </location>
</feature>
<sequence>MTSENQSSTSSKQDIAWKYCIDMGKAHVCEEIREYMEKKCQNKKEAKVLYDFDDVDNFGDDEDDEVGTCVRKSVKATDEMVKQVHHEHWTKYGCSIMSDGWRDSVAHKDIINFLVNSPKGSVFIKSIDASDIVKNIEQLFIMLDDMVEEVGEKNVVQVVTDNASAYVAAGRLLMAKHPHLYWTPCAAHCLDLMLEDIGKISKVRVTLKRAMALNGFIYNRTGVVNMMRKFTGKRELVRPAITRFAIAYITLHSIQVQKANLRKMFTSDEWRKSKYSKEHGGKRVASIVLMPTFWSTIVYILKMMGPLVKVLRLVDGEKRSAMGYVYEAMDRAKEAIANSFNNVEDKYKDVFAIIDKRWECQLHQPLHAAGCYLNPQLFYSNPQIQEDKEVMIGLLKCIERLVPSVVDQGKIEDQLSLYRNAEGIFGMAICKRQREAKSPALKRRYNHRDVIDPISLDDIDESNEWLLGRMDEQENEDYVFDDDDLTWKDVGIASGPYERDHNTRRKNVASSSSKGKEKARPHLVDEDDEVVMLEESDTEEEDIGDCETDEEEDDDDIPLDDDDED</sequence>
<dbReference type="Proteomes" id="UP000436088">
    <property type="component" value="Unassembled WGS sequence"/>
</dbReference>
<evidence type="ECO:0000313" key="4">
    <source>
        <dbReference type="Proteomes" id="UP000436088"/>
    </source>
</evidence>
<dbReference type="AlphaFoldDB" id="A0A6A2X3Z7"/>
<reference evidence="3" key="1">
    <citation type="submission" date="2019-09" db="EMBL/GenBank/DDBJ databases">
        <title>Draft genome information of white flower Hibiscus syriacus.</title>
        <authorList>
            <person name="Kim Y.-M."/>
        </authorList>
    </citation>
    <scope>NUCLEOTIDE SEQUENCE [LARGE SCALE GENOMIC DNA]</scope>
    <source>
        <strain evidence="3">YM2019G1</strain>
    </source>
</reference>
<dbReference type="PANTHER" id="PTHR32166">
    <property type="entry name" value="OSJNBA0013A04.12 PROTEIN"/>
    <property type="match status" value="1"/>
</dbReference>
<evidence type="ECO:0000259" key="2">
    <source>
        <dbReference type="Pfam" id="PF04937"/>
    </source>
</evidence>
<feature type="region of interest" description="Disordered" evidence="1">
    <location>
        <begin position="493"/>
        <end position="565"/>
    </location>
</feature>
<evidence type="ECO:0000256" key="1">
    <source>
        <dbReference type="SAM" id="MobiDB-lite"/>
    </source>
</evidence>
<dbReference type="EMBL" id="VEPZ02001762">
    <property type="protein sequence ID" value="KAE8656666.1"/>
    <property type="molecule type" value="Genomic_DNA"/>
</dbReference>
<dbReference type="PANTHER" id="PTHR32166:SF74">
    <property type="entry name" value="OS05G0256350 PROTEIN"/>
    <property type="match status" value="1"/>
</dbReference>
<dbReference type="InterPro" id="IPR007021">
    <property type="entry name" value="DUF659"/>
</dbReference>
<protein>
    <submittedName>
        <fullName evidence="3">Protein argonaute 5-like</fullName>
    </submittedName>
</protein>
<evidence type="ECO:0000313" key="3">
    <source>
        <dbReference type="EMBL" id="KAE8656666.1"/>
    </source>
</evidence>
<gene>
    <name evidence="3" type="ORF">F3Y22_tig00116997pilonHSYRG00132</name>
</gene>
<dbReference type="Pfam" id="PF04937">
    <property type="entry name" value="DUF659"/>
    <property type="match status" value="1"/>
</dbReference>
<name>A0A6A2X3Z7_HIBSY</name>
<proteinExistence type="predicted"/>
<dbReference type="SUPFAM" id="SSF53098">
    <property type="entry name" value="Ribonuclease H-like"/>
    <property type="match status" value="1"/>
</dbReference>
<comment type="caution">
    <text evidence="3">The sequence shown here is derived from an EMBL/GenBank/DDBJ whole genome shotgun (WGS) entry which is preliminary data.</text>
</comment>
<keyword evidence="4" id="KW-1185">Reference proteome</keyword>
<organism evidence="3 4">
    <name type="scientific">Hibiscus syriacus</name>
    <name type="common">Rose of Sharon</name>
    <dbReference type="NCBI Taxonomy" id="106335"/>
    <lineage>
        <taxon>Eukaryota</taxon>
        <taxon>Viridiplantae</taxon>
        <taxon>Streptophyta</taxon>
        <taxon>Embryophyta</taxon>
        <taxon>Tracheophyta</taxon>
        <taxon>Spermatophyta</taxon>
        <taxon>Magnoliopsida</taxon>
        <taxon>eudicotyledons</taxon>
        <taxon>Gunneridae</taxon>
        <taxon>Pentapetalae</taxon>
        <taxon>rosids</taxon>
        <taxon>malvids</taxon>
        <taxon>Malvales</taxon>
        <taxon>Malvaceae</taxon>
        <taxon>Malvoideae</taxon>
        <taxon>Hibiscus</taxon>
    </lineage>
</organism>
<accession>A0A6A2X3Z7</accession>